<dbReference type="Pfam" id="PF00583">
    <property type="entry name" value="Acetyltransf_1"/>
    <property type="match status" value="1"/>
</dbReference>
<evidence type="ECO:0000256" key="2">
    <source>
        <dbReference type="ARBA" id="ARBA00023315"/>
    </source>
</evidence>
<dbReference type="EMBL" id="CP045119">
    <property type="protein sequence ID" value="QIN83866.1"/>
    <property type="molecule type" value="Genomic_DNA"/>
</dbReference>
<keyword evidence="2" id="KW-0012">Acyltransferase</keyword>
<feature type="region of interest" description="Disordered" evidence="3">
    <location>
        <begin position="1"/>
        <end position="27"/>
    </location>
</feature>
<dbReference type="PANTHER" id="PTHR43877">
    <property type="entry name" value="AMINOALKYLPHOSPHONATE N-ACETYLTRANSFERASE-RELATED-RELATED"/>
    <property type="match status" value="1"/>
</dbReference>
<evidence type="ECO:0000256" key="1">
    <source>
        <dbReference type="ARBA" id="ARBA00022679"/>
    </source>
</evidence>
<evidence type="ECO:0000313" key="5">
    <source>
        <dbReference type="EMBL" id="QIN83866.1"/>
    </source>
</evidence>
<name>A0A6G8QBK8_9ACTN</name>
<sequence>MPAAAAFDRSGERQFPAGLRGVSNRPHDEVGRRMGAGYELREATEEDAAEIHALARELAGAVGDAIPDESAVRTRLGELIEEPRARVFVAEAEDEVAGVVSLWIKPDLAHGDAVVEVPMLVVSEGHRRNGVGKLLMARTQEVAAENDASIIELVATNANVAARDFYKSLGFVEADVVALEFVGDAENPPET</sequence>
<protein>
    <submittedName>
        <fullName evidence="5">GNAT family N-acetyltransferase</fullName>
    </submittedName>
</protein>
<evidence type="ECO:0000256" key="3">
    <source>
        <dbReference type="SAM" id="MobiDB-lite"/>
    </source>
</evidence>
<gene>
    <name evidence="5" type="ORF">GBA63_15385</name>
</gene>
<dbReference type="SUPFAM" id="SSF55729">
    <property type="entry name" value="Acyl-CoA N-acyltransferases (Nat)"/>
    <property type="match status" value="1"/>
</dbReference>
<dbReference type="InterPro" id="IPR050832">
    <property type="entry name" value="Bact_Acetyltransf"/>
</dbReference>
<dbReference type="InterPro" id="IPR016181">
    <property type="entry name" value="Acyl_CoA_acyltransferase"/>
</dbReference>
<proteinExistence type="predicted"/>
<dbReference type="KEGG" id="rub:GBA63_15385"/>
<evidence type="ECO:0000313" key="6">
    <source>
        <dbReference type="Proteomes" id="UP000501452"/>
    </source>
</evidence>
<evidence type="ECO:0000259" key="4">
    <source>
        <dbReference type="PROSITE" id="PS51186"/>
    </source>
</evidence>
<accession>A0A6G8QBK8</accession>
<reference evidence="5 6" key="1">
    <citation type="submission" date="2019-10" db="EMBL/GenBank/DDBJ databases">
        <title>Rubrobacter sp nov SCSIO 52090 isolated from a deep-sea sediment in the South China Sea.</title>
        <authorList>
            <person name="Chen R.W."/>
        </authorList>
    </citation>
    <scope>NUCLEOTIDE SEQUENCE [LARGE SCALE GENOMIC DNA]</scope>
    <source>
        <strain evidence="5 6">SCSIO 52909</strain>
    </source>
</reference>
<feature type="domain" description="N-acetyltransferase" evidence="4">
    <location>
        <begin position="38"/>
        <end position="191"/>
    </location>
</feature>
<dbReference type="CDD" id="cd04301">
    <property type="entry name" value="NAT_SF"/>
    <property type="match status" value="1"/>
</dbReference>
<dbReference type="InterPro" id="IPR000182">
    <property type="entry name" value="GNAT_dom"/>
</dbReference>
<dbReference type="Proteomes" id="UP000501452">
    <property type="component" value="Chromosome"/>
</dbReference>
<keyword evidence="1 5" id="KW-0808">Transferase</keyword>
<dbReference type="GO" id="GO:0016747">
    <property type="term" value="F:acyltransferase activity, transferring groups other than amino-acyl groups"/>
    <property type="evidence" value="ECO:0007669"/>
    <property type="project" value="InterPro"/>
</dbReference>
<dbReference type="PROSITE" id="PS51186">
    <property type="entry name" value="GNAT"/>
    <property type="match status" value="1"/>
</dbReference>
<dbReference type="AlphaFoldDB" id="A0A6G8QBK8"/>
<dbReference type="Gene3D" id="3.40.630.30">
    <property type="match status" value="1"/>
</dbReference>
<keyword evidence="6" id="KW-1185">Reference proteome</keyword>
<organism evidence="5 6">
    <name type="scientific">Rubrobacter tropicus</name>
    <dbReference type="NCBI Taxonomy" id="2653851"/>
    <lineage>
        <taxon>Bacteria</taxon>
        <taxon>Bacillati</taxon>
        <taxon>Actinomycetota</taxon>
        <taxon>Rubrobacteria</taxon>
        <taxon>Rubrobacterales</taxon>
        <taxon>Rubrobacteraceae</taxon>
        <taxon>Rubrobacter</taxon>
    </lineage>
</organism>